<dbReference type="Pfam" id="PF13439">
    <property type="entry name" value="Glyco_transf_4"/>
    <property type="match status" value="1"/>
</dbReference>
<name>A0ABP7AM15_9MICO</name>
<feature type="domain" description="Glycosyl transferase family 1" evidence="3">
    <location>
        <begin position="165"/>
        <end position="315"/>
    </location>
</feature>
<organism evidence="5 6">
    <name type="scientific">Microbacterium awajiense</name>
    <dbReference type="NCBI Taxonomy" id="415214"/>
    <lineage>
        <taxon>Bacteria</taxon>
        <taxon>Bacillati</taxon>
        <taxon>Actinomycetota</taxon>
        <taxon>Actinomycetes</taxon>
        <taxon>Micrococcales</taxon>
        <taxon>Microbacteriaceae</taxon>
        <taxon>Microbacterium</taxon>
    </lineage>
</organism>
<proteinExistence type="predicted"/>
<dbReference type="SUPFAM" id="SSF53756">
    <property type="entry name" value="UDP-Glycosyltransferase/glycogen phosphorylase"/>
    <property type="match status" value="1"/>
</dbReference>
<dbReference type="CDD" id="cd03811">
    <property type="entry name" value="GT4_GT28_WabH-like"/>
    <property type="match status" value="1"/>
</dbReference>
<sequence>MIDRLRILHVVHTQQFAGVEQFVRRLAIAQAVAGHSVRVIGGDPEQMTAALDGAGVRHRPARGAAEVIRSIGLVADGLDVVNTHMTAADTVAIAAIALSRHAPALVATRHFAAPRGARLPAFASRAIERRLDGEIAVSRTVAQAAEVSSTVVYAGMAEQPPVDPATRERIVLMAQRLQPEKHTEMGLRAFAQSGLAADGWRLEIAGDGPQRASLEAEARQLGVAGAVRFLGFRTDVAERMRGAGILLASSPFEHFGLSVLEAMAAGLPIVATDAGGHREMLEGLDERALTPADDPAAAARRLRALADDGLGRATLGDSERARQLDRFTLDRQVTATDAAYRDAIAHRRERDAGGAR</sequence>
<dbReference type="InterPro" id="IPR028098">
    <property type="entry name" value="Glyco_trans_4-like_N"/>
</dbReference>
<comment type="caution">
    <text evidence="5">The sequence shown here is derived from an EMBL/GenBank/DDBJ whole genome shotgun (WGS) entry which is preliminary data.</text>
</comment>
<dbReference type="Gene3D" id="3.40.50.2000">
    <property type="entry name" value="Glycogen Phosphorylase B"/>
    <property type="match status" value="2"/>
</dbReference>
<dbReference type="PANTHER" id="PTHR12526">
    <property type="entry name" value="GLYCOSYLTRANSFERASE"/>
    <property type="match status" value="1"/>
</dbReference>
<keyword evidence="2" id="KW-0808">Transferase</keyword>
<protein>
    <submittedName>
        <fullName evidence="5">Glycosyltransferase</fullName>
    </submittedName>
</protein>
<dbReference type="EMBL" id="BAAAYU010000005">
    <property type="protein sequence ID" value="GAA3635335.1"/>
    <property type="molecule type" value="Genomic_DNA"/>
</dbReference>
<gene>
    <name evidence="5" type="ORF">GCM10022200_18310</name>
</gene>
<evidence type="ECO:0000313" key="5">
    <source>
        <dbReference type="EMBL" id="GAA3635335.1"/>
    </source>
</evidence>
<evidence type="ECO:0000256" key="2">
    <source>
        <dbReference type="ARBA" id="ARBA00022679"/>
    </source>
</evidence>
<keyword evidence="1" id="KW-0328">Glycosyltransferase</keyword>
<dbReference type="Pfam" id="PF00534">
    <property type="entry name" value="Glycos_transf_1"/>
    <property type="match status" value="1"/>
</dbReference>
<feature type="domain" description="Glycosyltransferase subfamily 4-like N-terminal" evidence="4">
    <location>
        <begin position="18"/>
        <end position="144"/>
    </location>
</feature>
<evidence type="ECO:0000256" key="1">
    <source>
        <dbReference type="ARBA" id="ARBA00022676"/>
    </source>
</evidence>
<keyword evidence="6" id="KW-1185">Reference proteome</keyword>
<evidence type="ECO:0000259" key="3">
    <source>
        <dbReference type="Pfam" id="PF00534"/>
    </source>
</evidence>
<evidence type="ECO:0000259" key="4">
    <source>
        <dbReference type="Pfam" id="PF13439"/>
    </source>
</evidence>
<dbReference type="Proteomes" id="UP001501697">
    <property type="component" value="Unassembled WGS sequence"/>
</dbReference>
<evidence type="ECO:0000313" key="6">
    <source>
        <dbReference type="Proteomes" id="UP001501697"/>
    </source>
</evidence>
<dbReference type="InterPro" id="IPR001296">
    <property type="entry name" value="Glyco_trans_1"/>
</dbReference>
<accession>A0ABP7AM15</accession>
<reference evidence="6" key="1">
    <citation type="journal article" date="2019" name="Int. J. Syst. Evol. Microbiol.">
        <title>The Global Catalogue of Microorganisms (GCM) 10K type strain sequencing project: providing services to taxonomists for standard genome sequencing and annotation.</title>
        <authorList>
            <consortium name="The Broad Institute Genomics Platform"/>
            <consortium name="The Broad Institute Genome Sequencing Center for Infectious Disease"/>
            <person name="Wu L."/>
            <person name="Ma J."/>
        </authorList>
    </citation>
    <scope>NUCLEOTIDE SEQUENCE [LARGE SCALE GENOMIC DNA]</scope>
    <source>
        <strain evidence="6">JCM 16544</strain>
    </source>
</reference>